<dbReference type="GO" id="GO:0006629">
    <property type="term" value="P:lipid metabolic process"/>
    <property type="evidence" value="ECO:0007669"/>
    <property type="project" value="InterPro"/>
</dbReference>
<dbReference type="STRING" id="946122.A0A0C2X2W8"/>
<comment type="subcellular location">
    <subcellularLocation>
        <location evidence="1">Membrane</location>
        <topology evidence="1">Multi-pass membrane protein</topology>
    </subcellularLocation>
</comment>
<evidence type="ECO:0000256" key="2">
    <source>
        <dbReference type="ARBA" id="ARBA00005179"/>
    </source>
</evidence>
<keyword evidence="7 8" id="KW-0472">Membrane</keyword>
<gene>
    <name evidence="10" type="ORF">M378DRAFT_186971</name>
</gene>
<feature type="transmembrane region" description="Helical" evidence="8">
    <location>
        <begin position="55"/>
        <end position="74"/>
    </location>
</feature>
<accession>A0A0C2X2W8</accession>
<dbReference type="EMBL" id="KN818258">
    <property type="protein sequence ID" value="KIL63496.1"/>
    <property type="molecule type" value="Genomic_DNA"/>
</dbReference>
<keyword evidence="4" id="KW-0808">Transferase</keyword>
<feature type="transmembrane region" description="Helical" evidence="8">
    <location>
        <begin position="327"/>
        <end position="347"/>
    </location>
</feature>
<feature type="transmembrane region" description="Helical" evidence="8">
    <location>
        <begin position="30"/>
        <end position="49"/>
    </location>
</feature>
<comment type="pathway">
    <text evidence="2">Secondary metabolite biosynthesis.</text>
</comment>
<feature type="transmembrane region" description="Helical" evidence="8">
    <location>
        <begin position="174"/>
        <end position="193"/>
    </location>
</feature>
<organism evidence="10 11">
    <name type="scientific">Amanita muscaria (strain Koide BX008)</name>
    <dbReference type="NCBI Taxonomy" id="946122"/>
    <lineage>
        <taxon>Eukaryota</taxon>
        <taxon>Fungi</taxon>
        <taxon>Dikarya</taxon>
        <taxon>Basidiomycota</taxon>
        <taxon>Agaricomycotina</taxon>
        <taxon>Agaricomycetes</taxon>
        <taxon>Agaricomycetidae</taxon>
        <taxon>Agaricales</taxon>
        <taxon>Pluteineae</taxon>
        <taxon>Amanitaceae</taxon>
        <taxon>Amanita</taxon>
    </lineage>
</organism>
<dbReference type="HOGENOM" id="CLU_032731_1_0_1"/>
<proteinExistence type="inferred from homology"/>
<dbReference type="GO" id="GO:0016020">
    <property type="term" value="C:membrane"/>
    <property type="evidence" value="ECO:0007669"/>
    <property type="project" value="UniProtKB-SubCell"/>
</dbReference>
<reference evidence="10 11" key="1">
    <citation type="submission" date="2014-04" db="EMBL/GenBank/DDBJ databases">
        <title>Evolutionary Origins and Diversification of the Mycorrhizal Mutualists.</title>
        <authorList>
            <consortium name="DOE Joint Genome Institute"/>
            <consortium name="Mycorrhizal Genomics Consortium"/>
            <person name="Kohler A."/>
            <person name="Kuo A."/>
            <person name="Nagy L.G."/>
            <person name="Floudas D."/>
            <person name="Copeland A."/>
            <person name="Barry K.W."/>
            <person name="Cichocki N."/>
            <person name="Veneault-Fourrey C."/>
            <person name="LaButti K."/>
            <person name="Lindquist E.A."/>
            <person name="Lipzen A."/>
            <person name="Lundell T."/>
            <person name="Morin E."/>
            <person name="Murat C."/>
            <person name="Riley R."/>
            <person name="Ohm R."/>
            <person name="Sun H."/>
            <person name="Tunlid A."/>
            <person name="Henrissat B."/>
            <person name="Grigoriev I.V."/>
            <person name="Hibbett D.S."/>
            <person name="Martin F."/>
        </authorList>
    </citation>
    <scope>NUCLEOTIDE SEQUENCE [LARGE SCALE GENOMIC DNA]</scope>
    <source>
        <strain evidence="10 11">Koide BX008</strain>
    </source>
</reference>
<dbReference type="PANTHER" id="PTHR31595">
    <property type="entry name" value="LONG-CHAIN-ALCOHOL O-FATTY-ACYLTRANSFERASE 3-RELATED"/>
    <property type="match status" value="1"/>
</dbReference>
<feature type="transmembrane region" description="Helical" evidence="8">
    <location>
        <begin position="263"/>
        <end position="284"/>
    </location>
</feature>
<dbReference type="GO" id="GO:0008374">
    <property type="term" value="F:O-acyltransferase activity"/>
    <property type="evidence" value="ECO:0007669"/>
    <property type="project" value="InterPro"/>
</dbReference>
<comment type="similarity">
    <text evidence="3">Belongs to the wax synthase family.</text>
</comment>
<feature type="transmembrane region" description="Helical" evidence="8">
    <location>
        <begin position="6"/>
        <end position="23"/>
    </location>
</feature>
<protein>
    <recommendedName>
        <fullName evidence="9">Wax synthase domain-containing protein</fullName>
    </recommendedName>
</protein>
<dbReference type="Proteomes" id="UP000054549">
    <property type="component" value="Unassembled WGS sequence"/>
</dbReference>
<evidence type="ECO:0000259" key="9">
    <source>
        <dbReference type="Pfam" id="PF13813"/>
    </source>
</evidence>
<dbReference type="Pfam" id="PF13813">
    <property type="entry name" value="MBOAT_2"/>
    <property type="match status" value="1"/>
</dbReference>
<evidence type="ECO:0000313" key="11">
    <source>
        <dbReference type="Proteomes" id="UP000054549"/>
    </source>
</evidence>
<dbReference type="PANTHER" id="PTHR31595:SF57">
    <property type="entry name" value="OS04G0481900 PROTEIN"/>
    <property type="match status" value="1"/>
</dbReference>
<feature type="transmembrane region" description="Helical" evidence="8">
    <location>
        <begin position="296"/>
        <end position="315"/>
    </location>
</feature>
<evidence type="ECO:0000256" key="1">
    <source>
        <dbReference type="ARBA" id="ARBA00004141"/>
    </source>
</evidence>
<dbReference type="InterPro" id="IPR044851">
    <property type="entry name" value="Wax_synthase"/>
</dbReference>
<evidence type="ECO:0000256" key="3">
    <source>
        <dbReference type="ARBA" id="ARBA00007282"/>
    </source>
</evidence>
<sequence length="374" mass="42773">MVTSPLICLTSVLLFYFLGLAVKPSPWRQLLMVPIIVAVVSFFGSGLEYQTFSEYTLACILLVLFFSASDYILLTDVQQELFEKGQKVPAYQLPLSERVQWAARLFIGNRCVDWSHEPTHVLPPRPSPATTRPRFVLNQLLYLALELAIFEALTTYTKSSPCFAANGHSMAADGVFWLAVNIIVYGISASVTIDMPHRVLGIVVVGSGFKEPRDWVPFFGSVYDAYSLRNFWGRVWHQMLRRQMLSHGRFLAYRVLRLKKGSLASFFVQMYVGFAISALIHFGGEYSVLGRWSCQHAVRFFFLQAIGVSVETFVFEIGKKLSIRGSWYWVGYLWVLGWFMYTFPGWMDPLFRAGMIEMTSNFGILDSWLKREWA</sequence>
<feature type="domain" description="Wax synthase" evidence="9">
    <location>
        <begin position="215"/>
        <end position="303"/>
    </location>
</feature>
<name>A0A0C2X2W8_AMAMK</name>
<keyword evidence="11" id="KW-1185">Reference proteome</keyword>
<evidence type="ECO:0000256" key="5">
    <source>
        <dbReference type="ARBA" id="ARBA00022692"/>
    </source>
</evidence>
<dbReference type="OrthoDB" id="1077582at2759"/>
<keyword evidence="5 8" id="KW-0812">Transmembrane</keyword>
<evidence type="ECO:0000256" key="4">
    <source>
        <dbReference type="ARBA" id="ARBA00022679"/>
    </source>
</evidence>
<dbReference type="InParanoid" id="A0A0C2X2W8"/>
<evidence type="ECO:0000313" key="10">
    <source>
        <dbReference type="EMBL" id="KIL63496.1"/>
    </source>
</evidence>
<feature type="transmembrane region" description="Helical" evidence="8">
    <location>
        <begin position="135"/>
        <end position="154"/>
    </location>
</feature>
<evidence type="ECO:0000256" key="7">
    <source>
        <dbReference type="ARBA" id="ARBA00023136"/>
    </source>
</evidence>
<keyword evidence="6 8" id="KW-1133">Transmembrane helix</keyword>
<evidence type="ECO:0000256" key="8">
    <source>
        <dbReference type="SAM" id="Phobius"/>
    </source>
</evidence>
<dbReference type="AlphaFoldDB" id="A0A0C2X2W8"/>
<evidence type="ECO:0000256" key="6">
    <source>
        <dbReference type="ARBA" id="ARBA00022989"/>
    </source>
</evidence>
<dbReference type="InterPro" id="IPR032805">
    <property type="entry name" value="Wax_synthase_dom"/>
</dbReference>